<feature type="non-terminal residue" evidence="11">
    <location>
        <position position="429"/>
    </location>
</feature>
<dbReference type="CDD" id="cd00009">
    <property type="entry name" value="AAA"/>
    <property type="match status" value="1"/>
</dbReference>
<dbReference type="InterPro" id="IPR058031">
    <property type="entry name" value="AAA_lid_NorR"/>
</dbReference>
<dbReference type="PROSITE" id="PS00675">
    <property type="entry name" value="SIGMA54_INTERACT_1"/>
    <property type="match status" value="1"/>
</dbReference>
<evidence type="ECO:0000256" key="3">
    <source>
        <dbReference type="ARBA" id="ARBA00022840"/>
    </source>
</evidence>
<dbReference type="EMBL" id="NCEQ01000025">
    <property type="protein sequence ID" value="OYX54600.1"/>
    <property type="molecule type" value="Genomic_DNA"/>
</dbReference>
<evidence type="ECO:0000313" key="11">
    <source>
        <dbReference type="EMBL" id="OYX54600.1"/>
    </source>
</evidence>
<gene>
    <name evidence="11" type="ORF">B7Y86_15945</name>
</gene>
<evidence type="ECO:0000256" key="7">
    <source>
        <dbReference type="ARBA" id="ARBA00023163"/>
    </source>
</evidence>
<keyword evidence="3" id="KW-0067">ATP-binding</keyword>
<dbReference type="Pfam" id="PF00158">
    <property type="entry name" value="Sigma54_activat"/>
    <property type="match status" value="1"/>
</dbReference>
<evidence type="ECO:0000256" key="4">
    <source>
        <dbReference type="ARBA" id="ARBA00023012"/>
    </source>
</evidence>
<dbReference type="InterPro" id="IPR025662">
    <property type="entry name" value="Sigma_54_int_dom_ATP-bd_1"/>
</dbReference>
<reference evidence="11 12" key="1">
    <citation type="submission" date="2017-03" db="EMBL/GenBank/DDBJ databases">
        <title>Lifting the veil on microbial sulfur biogeochemistry in mining wastewaters.</title>
        <authorList>
            <person name="Kantor R.S."/>
            <person name="Colenbrander Nelson T."/>
            <person name="Marshall S."/>
            <person name="Bennett D."/>
            <person name="Apte S."/>
            <person name="Camacho D."/>
            <person name="Thomas B.C."/>
            <person name="Warren L.A."/>
            <person name="Banfield J.F."/>
        </authorList>
    </citation>
    <scope>NUCLEOTIDE SEQUENCE [LARGE SCALE GENOMIC DNA]</scope>
    <source>
        <strain evidence="11">32-68-21</strain>
    </source>
</reference>
<dbReference type="Proteomes" id="UP000216147">
    <property type="component" value="Unassembled WGS sequence"/>
</dbReference>
<dbReference type="InterPro" id="IPR011006">
    <property type="entry name" value="CheY-like_superfamily"/>
</dbReference>
<dbReference type="Gene3D" id="1.10.8.60">
    <property type="match status" value="1"/>
</dbReference>
<dbReference type="FunFam" id="3.40.50.2300:FF:000018">
    <property type="entry name" value="DNA-binding transcriptional regulator NtrC"/>
    <property type="match status" value="1"/>
</dbReference>
<dbReference type="GO" id="GO:0005524">
    <property type="term" value="F:ATP binding"/>
    <property type="evidence" value="ECO:0007669"/>
    <property type="project" value="UniProtKB-KW"/>
</dbReference>
<comment type="caution">
    <text evidence="11">The sequence shown here is derived from an EMBL/GenBank/DDBJ whole genome shotgun (WGS) entry which is preliminary data.</text>
</comment>
<dbReference type="GO" id="GO:0000160">
    <property type="term" value="P:phosphorelay signal transduction system"/>
    <property type="evidence" value="ECO:0007669"/>
    <property type="project" value="UniProtKB-KW"/>
</dbReference>
<dbReference type="PROSITE" id="PS00688">
    <property type="entry name" value="SIGMA54_INTERACT_3"/>
    <property type="match status" value="1"/>
</dbReference>
<dbReference type="GO" id="GO:0006355">
    <property type="term" value="P:regulation of DNA-templated transcription"/>
    <property type="evidence" value="ECO:0007669"/>
    <property type="project" value="InterPro"/>
</dbReference>
<feature type="domain" description="Sigma-54 factor interaction" evidence="9">
    <location>
        <begin position="147"/>
        <end position="376"/>
    </location>
</feature>
<dbReference type="SMART" id="SM00382">
    <property type="entry name" value="AAA"/>
    <property type="match status" value="1"/>
</dbReference>
<accession>A0A258HC77</accession>
<name>A0A258HC77_9CAUL</name>
<evidence type="ECO:0000256" key="1">
    <source>
        <dbReference type="ARBA" id="ARBA00022553"/>
    </source>
</evidence>
<dbReference type="PANTHER" id="PTHR32071:SF57">
    <property type="entry name" value="C4-DICARBOXYLATE TRANSPORT TRANSCRIPTIONAL REGULATORY PROTEIN DCTD"/>
    <property type="match status" value="1"/>
</dbReference>
<keyword evidence="1 8" id="KW-0597">Phosphoprotein</keyword>
<dbReference type="SUPFAM" id="SSF52172">
    <property type="entry name" value="CheY-like"/>
    <property type="match status" value="1"/>
</dbReference>
<keyword evidence="4" id="KW-0902">Two-component regulatory system</keyword>
<evidence type="ECO:0000259" key="9">
    <source>
        <dbReference type="PROSITE" id="PS50045"/>
    </source>
</evidence>
<dbReference type="InterPro" id="IPR027417">
    <property type="entry name" value="P-loop_NTPase"/>
</dbReference>
<evidence type="ECO:0000256" key="8">
    <source>
        <dbReference type="PROSITE-ProRule" id="PRU00169"/>
    </source>
</evidence>
<dbReference type="SUPFAM" id="SSF52540">
    <property type="entry name" value="P-loop containing nucleoside triphosphate hydrolases"/>
    <property type="match status" value="1"/>
</dbReference>
<evidence type="ECO:0000313" key="12">
    <source>
        <dbReference type="Proteomes" id="UP000216147"/>
    </source>
</evidence>
<dbReference type="InterPro" id="IPR001789">
    <property type="entry name" value="Sig_transdc_resp-reg_receiver"/>
</dbReference>
<evidence type="ECO:0000256" key="6">
    <source>
        <dbReference type="ARBA" id="ARBA00023159"/>
    </source>
</evidence>
<dbReference type="Gene3D" id="3.40.50.2300">
    <property type="match status" value="1"/>
</dbReference>
<protein>
    <submittedName>
        <fullName evidence="11">Fis family transcriptional regulator</fullName>
    </submittedName>
</protein>
<evidence type="ECO:0000256" key="2">
    <source>
        <dbReference type="ARBA" id="ARBA00022741"/>
    </source>
</evidence>
<evidence type="ECO:0000256" key="5">
    <source>
        <dbReference type="ARBA" id="ARBA00023015"/>
    </source>
</evidence>
<evidence type="ECO:0000259" key="10">
    <source>
        <dbReference type="PROSITE" id="PS50110"/>
    </source>
</evidence>
<dbReference type="InterPro" id="IPR025944">
    <property type="entry name" value="Sigma_54_int_dom_CS"/>
</dbReference>
<dbReference type="SMART" id="SM00448">
    <property type="entry name" value="REC"/>
    <property type="match status" value="1"/>
</dbReference>
<keyword evidence="5" id="KW-0805">Transcription regulation</keyword>
<keyword evidence="7" id="KW-0804">Transcription</keyword>
<feature type="modified residue" description="4-aspartylphosphate" evidence="8">
    <location>
        <position position="57"/>
    </location>
</feature>
<dbReference type="Pfam" id="PF00072">
    <property type="entry name" value="Response_reg"/>
    <property type="match status" value="1"/>
</dbReference>
<dbReference type="InterPro" id="IPR003593">
    <property type="entry name" value="AAA+_ATPase"/>
</dbReference>
<dbReference type="PANTHER" id="PTHR32071">
    <property type="entry name" value="TRANSCRIPTIONAL REGULATORY PROTEIN"/>
    <property type="match status" value="1"/>
</dbReference>
<organism evidence="11 12">
    <name type="scientific">Brevundimonas subvibrioides</name>
    <dbReference type="NCBI Taxonomy" id="74313"/>
    <lineage>
        <taxon>Bacteria</taxon>
        <taxon>Pseudomonadati</taxon>
        <taxon>Pseudomonadota</taxon>
        <taxon>Alphaproteobacteria</taxon>
        <taxon>Caulobacterales</taxon>
        <taxon>Caulobacteraceae</taxon>
        <taxon>Brevundimonas</taxon>
    </lineage>
</organism>
<dbReference type="Gene3D" id="3.40.50.300">
    <property type="entry name" value="P-loop containing nucleotide triphosphate hydrolases"/>
    <property type="match status" value="1"/>
</dbReference>
<dbReference type="AlphaFoldDB" id="A0A258HC77"/>
<proteinExistence type="predicted"/>
<dbReference type="InterPro" id="IPR002078">
    <property type="entry name" value="Sigma_54_int"/>
</dbReference>
<keyword evidence="6" id="KW-0010">Activator</keyword>
<dbReference type="PROSITE" id="PS50045">
    <property type="entry name" value="SIGMA54_INTERACT_4"/>
    <property type="match status" value="1"/>
</dbReference>
<feature type="domain" description="Response regulatory" evidence="10">
    <location>
        <begin position="8"/>
        <end position="122"/>
    </location>
</feature>
<keyword evidence="2" id="KW-0547">Nucleotide-binding</keyword>
<dbReference type="FunFam" id="3.40.50.300:FF:000006">
    <property type="entry name" value="DNA-binding transcriptional regulator NtrC"/>
    <property type="match status" value="1"/>
</dbReference>
<dbReference type="Pfam" id="PF25601">
    <property type="entry name" value="AAA_lid_14"/>
    <property type="match status" value="1"/>
</dbReference>
<sequence>MNFSRPRCVTLIDDDDDFRSALLERLQLEDLEVQAFASAEAALKVLGADYPGVVVSDLRMPGMDGRGLLARLQALDEGLPVVMITGHGDIADAVDALRNGAYDFVAKPFDFGRLSDSLNRALEKRGLVLDNRALAAAVGRVTPDLPLLGSSPAIARLRTVIEQVADAGMDVLIEGETGVGKEVVARALHNSGRRRVHPFVPINCGALPPGLIESEMFGHEPGAFPGAVKRRVGLIEQSHRGTLFLDEIESMPMSAQVALLRVVEQREIQPLGASGPRQLDLRILASSKADLTRAVERGEFREDLYYRLNVLKLRVPPLRERREDVPLLFAHFLARASGDRQRTPPPMSTAVRRTLIEHDWPGNVRELAHFADRVALDIDAPAAIGSTEDAGAGLVERLERFEKAVLEEALHRHAGDIVALTDALRIPRK</sequence>
<dbReference type="PROSITE" id="PS50110">
    <property type="entry name" value="RESPONSE_REGULATORY"/>
    <property type="match status" value="1"/>
</dbReference>